<organism evidence="1">
    <name type="scientific">marine sediment metagenome</name>
    <dbReference type="NCBI Taxonomy" id="412755"/>
    <lineage>
        <taxon>unclassified sequences</taxon>
        <taxon>metagenomes</taxon>
        <taxon>ecological metagenomes</taxon>
    </lineage>
</organism>
<dbReference type="EMBL" id="LAZR01043864">
    <property type="protein sequence ID" value="KKL06067.1"/>
    <property type="molecule type" value="Genomic_DNA"/>
</dbReference>
<reference evidence="1" key="1">
    <citation type="journal article" date="2015" name="Nature">
        <title>Complex archaea that bridge the gap between prokaryotes and eukaryotes.</title>
        <authorList>
            <person name="Spang A."/>
            <person name="Saw J.H."/>
            <person name="Jorgensen S.L."/>
            <person name="Zaremba-Niedzwiedzka K."/>
            <person name="Martijn J."/>
            <person name="Lind A.E."/>
            <person name="van Eijk R."/>
            <person name="Schleper C."/>
            <person name="Guy L."/>
            <person name="Ettema T.J."/>
        </authorList>
    </citation>
    <scope>NUCLEOTIDE SEQUENCE</scope>
</reference>
<feature type="non-terminal residue" evidence="1">
    <location>
        <position position="87"/>
    </location>
</feature>
<protein>
    <submittedName>
        <fullName evidence="1">Uncharacterized protein</fullName>
    </submittedName>
</protein>
<proteinExistence type="predicted"/>
<sequence length="87" mass="9698">MAQHHKVRKVPNEAVLPEGVTPSQFVFSSIAERVAPTTLLSEKEWQSNRESLLKFTEYTFPGYMADPFHVDVCNEVTALVTGSTSVD</sequence>
<evidence type="ECO:0000313" key="1">
    <source>
        <dbReference type="EMBL" id="KKL06067.1"/>
    </source>
</evidence>
<accession>A0A0F9AWT6</accession>
<gene>
    <name evidence="1" type="ORF">LCGC14_2599760</name>
</gene>
<dbReference type="AlphaFoldDB" id="A0A0F9AWT6"/>
<name>A0A0F9AWT6_9ZZZZ</name>
<comment type="caution">
    <text evidence="1">The sequence shown here is derived from an EMBL/GenBank/DDBJ whole genome shotgun (WGS) entry which is preliminary data.</text>
</comment>